<accession>A0ABZ2M4H9</accession>
<keyword evidence="6" id="KW-1185">Reference proteome</keyword>
<organism evidence="5 6">
    <name type="scientific">Pendulispora albinea</name>
    <dbReference type="NCBI Taxonomy" id="2741071"/>
    <lineage>
        <taxon>Bacteria</taxon>
        <taxon>Pseudomonadati</taxon>
        <taxon>Myxococcota</taxon>
        <taxon>Myxococcia</taxon>
        <taxon>Myxococcales</taxon>
        <taxon>Sorangiineae</taxon>
        <taxon>Pendulisporaceae</taxon>
        <taxon>Pendulispora</taxon>
    </lineage>
</organism>
<keyword evidence="2" id="KW-0238">DNA-binding</keyword>
<sequence length="177" mass="19729">MAPRPRKPKVRLDIRKLAELAGVAPSALRYYEREGLLEPAGRAAGRRYYDEKGLLQLAAIEYWQEAGFTLSEMSRLFDESASGMAEVKELAKERIAELDRLIEHATTVRGLLQHVTTCTHAKMSQCPDYRAHMRRRADAMQSGTYSRAIHALQPIHRIASLSRTGARRGSGRGPAGA</sequence>
<dbReference type="SMART" id="SM00422">
    <property type="entry name" value="HTH_MERR"/>
    <property type="match status" value="1"/>
</dbReference>
<reference evidence="5 6" key="1">
    <citation type="submission" date="2021-12" db="EMBL/GenBank/DDBJ databases">
        <title>Discovery of the Pendulisporaceae a myxobacterial family with distinct sporulation behavior and unique specialized metabolism.</title>
        <authorList>
            <person name="Garcia R."/>
            <person name="Popoff A."/>
            <person name="Bader C.D."/>
            <person name="Loehr J."/>
            <person name="Walesch S."/>
            <person name="Walt C."/>
            <person name="Boldt J."/>
            <person name="Bunk B."/>
            <person name="Haeckl F.J.F.P.J."/>
            <person name="Gunesch A.P."/>
            <person name="Birkelbach J."/>
            <person name="Nuebel U."/>
            <person name="Pietschmann T."/>
            <person name="Bach T."/>
            <person name="Mueller R."/>
        </authorList>
    </citation>
    <scope>NUCLEOTIDE SEQUENCE [LARGE SCALE GENOMIC DNA]</scope>
    <source>
        <strain evidence="5 6">MSr11954</strain>
    </source>
</reference>
<dbReference type="InterPro" id="IPR000551">
    <property type="entry name" value="MerR-type_HTH_dom"/>
</dbReference>
<evidence type="ECO:0000313" key="6">
    <source>
        <dbReference type="Proteomes" id="UP001370348"/>
    </source>
</evidence>
<dbReference type="PROSITE" id="PS50937">
    <property type="entry name" value="HTH_MERR_2"/>
    <property type="match status" value="1"/>
</dbReference>
<dbReference type="InterPro" id="IPR009061">
    <property type="entry name" value="DNA-bd_dom_put_sf"/>
</dbReference>
<evidence type="ECO:0000259" key="4">
    <source>
        <dbReference type="PROSITE" id="PS50937"/>
    </source>
</evidence>
<evidence type="ECO:0000256" key="3">
    <source>
        <dbReference type="ARBA" id="ARBA00023163"/>
    </source>
</evidence>
<feature type="domain" description="HTH merR-type" evidence="4">
    <location>
        <begin position="11"/>
        <end position="79"/>
    </location>
</feature>
<dbReference type="PRINTS" id="PR00040">
    <property type="entry name" value="HTHMERR"/>
</dbReference>
<gene>
    <name evidence="5" type="ORF">LZC94_03505</name>
</gene>
<protein>
    <submittedName>
        <fullName evidence="5">MerR family transcriptional regulator</fullName>
    </submittedName>
</protein>
<proteinExistence type="predicted"/>
<dbReference type="PANTHER" id="PTHR30204">
    <property type="entry name" value="REDOX-CYCLING DRUG-SENSING TRANSCRIPTIONAL ACTIVATOR SOXR"/>
    <property type="match status" value="1"/>
</dbReference>
<keyword evidence="1" id="KW-0805">Transcription regulation</keyword>
<dbReference type="EMBL" id="CP089984">
    <property type="protein sequence ID" value="WXB16347.1"/>
    <property type="molecule type" value="Genomic_DNA"/>
</dbReference>
<dbReference type="SUPFAM" id="SSF46955">
    <property type="entry name" value="Putative DNA-binding domain"/>
    <property type="match status" value="1"/>
</dbReference>
<dbReference type="InterPro" id="IPR047057">
    <property type="entry name" value="MerR_fam"/>
</dbReference>
<keyword evidence="3" id="KW-0804">Transcription</keyword>
<name>A0ABZ2M4H9_9BACT</name>
<dbReference type="Proteomes" id="UP001370348">
    <property type="component" value="Chromosome"/>
</dbReference>
<evidence type="ECO:0000256" key="2">
    <source>
        <dbReference type="ARBA" id="ARBA00023125"/>
    </source>
</evidence>
<dbReference type="RefSeq" id="WP_394825972.1">
    <property type="nucleotide sequence ID" value="NZ_CP089984.1"/>
</dbReference>
<evidence type="ECO:0000256" key="1">
    <source>
        <dbReference type="ARBA" id="ARBA00023015"/>
    </source>
</evidence>
<dbReference type="Pfam" id="PF13411">
    <property type="entry name" value="MerR_1"/>
    <property type="match status" value="1"/>
</dbReference>
<dbReference type="PANTHER" id="PTHR30204:SF94">
    <property type="entry name" value="HEAVY METAL-DEPENDENT TRANSCRIPTIONAL REGULATOR HI_0293-RELATED"/>
    <property type="match status" value="1"/>
</dbReference>
<evidence type="ECO:0000313" key="5">
    <source>
        <dbReference type="EMBL" id="WXB16347.1"/>
    </source>
</evidence>
<dbReference type="Gene3D" id="1.10.1660.10">
    <property type="match status" value="1"/>
</dbReference>